<dbReference type="InterPro" id="IPR000644">
    <property type="entry name" value="CBS_dom"/>
</dbReference>
<dbReference type="CDD" id="cd04590">
    <property type="entry name" value="CBS_pair_CorC_HlyC_assoc"/>
    <property type="match status" value="1"/>
</dbReference>
<dbReference type="InterPro" id="IPR051676">
    <property type="entry name" value="UPF0053_domain"/>
</dbReference>
<evidence type="ECO:0000313" key="15">
    <source>
        <dbReference type="Proteomes" id="UP001108025"/>
    </source>
</evidence>
<dbReference type="RefSeq" id="WP_230668779.1">
    <property type="nucleotide sequence ID" value="NZ_JAJNAY010000001.1"/>
</dbReference>
<gene>
    <name evidence="14" type="ORF">LO744_09165</name>
</gene>
<dbReference type="Pfam" id="PF01595">
    <property type="entry name" value="CNNM"/>
    <property type="match status" value="1"/>
</dbReference>
<keyword evidence="4" id="KW-0677">Repeat</keyword>
<dbReference type="GO" id="GO:0050660">
    <property type="term" value="F:flavin adenine dinucleotide binding"/>
    <property type="evidence" value="ECO:0007669"/>
    <property type="project" value="InterPro"/>
</dbReference>
<evidence type="ECO:0000256" key="9">
    <source>
        <dbReference type="PROSITE-ProRule" id="PRU01193"/>
    </source>
</evidence>
<keyword evidence="6 8" id="KW-0129">CBS domain</keyword>
<feature type="transmembrane region" description="Helical" evidence="11">
    <location>
        <begin position="60"/>
        <end position="83"/>
    </location>
</feature>
<protein>
    <submittedName>
        <fullName evidence="14">Hemolysin family protein</fullName>
    </submittedName>
</protein>
<dbReference type="Gene3D" id="3.30.465.10">
    <property type="match status" value="1"/>
</dbReference>
<dbReference type="EMBL" id="JAJNAY010000001">
    <property type="protein sequence ID" value="MCD1117025.1"/>
    <property type="molecule type" value="Genomic_DNA"/>
</dbReference>
<evidence type="ECO:0000256" key="8">
    <source>
        <dbReference type="PROSITE-ProRule" id="PRU00703"/>
    </source>
</evidence>
<dbReference type="Gene3D" id="3.10.580.10">
    <property type="entry name" value="CBS-domain"/>
    <property type="match status" value="1"/>
</dbReference>
<feature type="domain" description="CBS" evidence="12">
    <location>
        <begin position="291"/>
        <end position="348"/>
    </location>
</feature>
<dbReference type="Proteomes" id="UP001108025">
    <property type="component" value="Unassembled WGS sequence"/>
</dbReference>
<dbReference type="InterPro" id="IPR016169">
    <property type="entry name" value="FAD-bd_PCMH_sub2"/>
</dbReference>
<evidence type="ECO:0000313" key="14">
    <source>
        <dbReference type="EMBL" id="MCD1117025.1"/>
    </source>
</evidence>
<evidence type="ECO:0000259" key="13">
    <source>
        <dbReference type="PROSITE" id="PS51846"/>
    </source>
</evidence>
<evidence type="ECO:0000256" key="10">
    <source>
        <dbReference type="SAM" id="Coils"/>
    </source>
</evidence>
<comment type="subcellular location">
    <subcellularLocation>
        <location evidence="1">Cell membrane</location>
        <topology evidence="1">Multi-pass membrane protein</topology>
    </subcellularLocation>
</comment>
<dbReference type="InterPro" id="IPR044751">
    <property type="entry name" value="Ion_transp-like_CBS"/>
</dbReference>
<keyword evidence="15" id="KW-1185">Reference proteome</keyword>
<keyword evidence="3 9" id="KW-0812">Transmembrane</keyword>
<feature type="coiled-coil region" evidence="10">
    <location>
        <begin position="331"/>
        <end position="358"/>
    </location>
</feature>
<keyword evidence="7 9" id="KW-0472">Membrane</keyword>
<feature type="transmembrane region" description="Helical" evidence="11">
    <location>
        <begin position="6"/>
        <end position="29"/>
    </location>
</feature>
<dbReference type="AlphaFoldDB" id="A0A9Q3V5D3"/>
<evidence type="ECO:0000256" key="3">
    <source>
        <dbReference type="ARBA" id="ARBA00022692"/>
    </source>
</evidence>
<keyword evidence="2" id="KW-1003">Cell membrane</keyword>
<dbReference type="SMART" id="SM01091">
    <property type="entry name" value="CorC_HlyC"/>
    <property type="match status" value="1"/>
</dbReference>
<dbReference type="InterPro" id="IPR036318">
    <property type="entry name" value="FAD-bd_PCMH-like_sf"/>
</dbReference>
<comment type="caution">
    <text evidence="14">The sequence shown here is derived from an EMBL/GenBank/DDBJ whole genome shotgun (WGS) entry which is preliminary data.</text>
</comment>
<feature type="transmembrane region" description="Helical" evidence="11">
    <location>
        <begin position="138"/>
        <end position="158"/>
    </location>
</feature>
<evidence type="ECO:0000256" key="6">
    <source>
        <dbReference type="ARBA" id="ARBA00023122"/>
    </source>
</evidence>
<dbReference type="SUPFAM" id="SSF56176">
    <property type="entry name" value="FAD-binding/transporter-associated domain-like"/>
    <property type="match status" value="1"/>
</dbReference>
<feature type="domain" description="CNNM transmembrane" evidence="13">
    <location>
        <begin position="1"/>
        <end position="204"/>
    </location>
</feature>
<name>A0A9Q3V5D3_9FLAO</name>
<reference evidence="14" key="1">
    <citation type="submission" date="2021-11" db="EMBL/GenBank/DDBJ databases">
        <title>Description of novel Chryseobacterium species.</title>
        <authorList>
            <person name="Saticioglu I.B."/>
            <person name="Ay H."/>
            <person name="Altun S."/>
            <person name="Duman M."/>
        </authorList>
    </citation>
    <scope>NUCLEOTIDE SEQUENCE</scope>
    <source>
        <strain evidence="14">C-17</strain>
    </source>
</reference>
<organism evidence="14 15">
    <name type="scientific">Chryseobacterium turcicum</name>
    <dbReference type="NCBI Taxonomy" id="2898076"/>
    <lineage>
        <taxon>Bacteria</taxon>
        <taxon>Pseudomonadati</taxon>
        <taxon>Bacteroidota</taxon>
        <taxon>Flavobacteriia</taxon>
        <taxon>Flavobacteriales</taxon>
        <taxon>Weeksellaceae</taxon>
        <taxon>Chryseobacterium group</taxon>
        <taxon>Chryseobacterium</taxon>
    </lineage>
</organism>
<evidence type="ECO:0000259" key="12">
    <source>
        <dbReference type="PROSITE" id="PS51371"/>
    </source>
</evidence>
<keyword evidence="10" id="KW-0175">Coiled coil</keyword>
<dbReference type="InterPro" id="IPR005170">
    <property type="entry name" value="Transptr-assoc_dom"/>
</dbReference>
<dbReference type="GO" id="GO:0005886">
    <property type="term" value="C:plasma membrane"/>
    <property type="evidence" value="ECO:0007669"/>
    <property type="project" value="UniProtKB-SubCell"/>
</dbReference>
<dbReference type="InterPro" id="IPR002550">
    <property type="entry name" value="CNNM"/>
</dbReference>
<keyword evidence="5 9" id="KW-1133">Transmembrane helix</keyword>
<evidence type="ECO:0000256" key="4">
    <source>
        <dbReference type="ARBA" id="ARBA00022737"/>
    </source>
</evidence>
<evidence type="ECO:0000256" key="11">
    <source>
        <dbReference type="SAM" id="Phobius"/>
    </source>
</evidence>
<dbReference type="InterPro" id="IPR046342">
    <property type="entry name" value="CBS_dom_sf"/>
</dbReference>
<dbReference type="FunFam" id="3.10.580.10:FF:000002">
    <property type="entry name" value="Magnesium/cobalt efflux protein CorC"/>
    <property type="match status" value="1"/>
</dbReference>
<dbReference type="PANTHER" id="PTHR43099:SF2">
    <property type="entry name" value="UPF0053 PROTEIN YRKA"/>
    <property type="match status" value="1"/>
</dbReference>
<dbReference type="PROSITE" id="PS51371">
    <property type="entry name" value="CBS"/>
    <property type="match status" value="2"/>
</dbReference>
<evidence type="ECO:0000256" key="1">
    <source>
        <dbReference type="ARBA" id="ARBA00004651"/>
    </source>
</evidence>
<dbReference type="Pfam" id="PF00571">
    <property type="entry name" value="CBS"/>
    <property type="match status" value="2"/>
</dbReference>
<evidence type="ECO:0000256" key="5">
    <source>
        <dbReference type="ARBA" id="ARBA00022989"/>
    </source>
</evidence>
<accession>A0A9Q3V5D3</accession>
<dbReference type="Pfam" id="PF03471">
    <property type="entry name" value="CorC_HlyC"/>
    <property type="match status" value="1"/>
</dbReference>
<dbReference type="PROSITE" id="PS51846">
    <property type="entry name" value="CNNM"/>
    <property type="match status" value="1"/>
</dbReference>
<sequence length="451" mass="51781">MDSDVVKLLLALFLVLLNGFFVAAEFSIVKVRYSQIQLKAAEGNSMAKQAEHIIKHLDEYLSATQLGITLASLALGFVGESALHHIFENIFHYFNFQIADATITSIALVSSFLLITVMHIVFGELIPKSLAIRKSEATTMFIAMPLRIFYTVFKPFIWTMNKMSNFFLRLMKVHPASENEIHSTEELQLLVKQSADSGEIEEENYEIIKNAFDFTDHSAKQIMVPRQNITSIDFSDDLNEIIDKIMDSGYSRIPVYENSIDNIIGVFYTKEIIREFVKRKGQLSHDDLRELMRESFFVVGSKKISDLLKIFQQKKQHLAIVIDEFGGTEGIITLEDILEELVGEIQDEEDDEEKLVDKIAENTYWVKATQPLEEINESLPKKLTLPEESEYNTLAGFILHALEDIPEENQEFDLENYHFKILKMNNKSVEMVELKYIEPNMVDDILDKLDV</sequence>
<evidence type="ECO:0000256" key="7">
    <source>
        <dbReference type="ARBA" id="ARBA00023136"/>
    </source>
</evidence>
<dbReference type="SUPFAM" id="SSF54631">
    <property type="entry name" value="CBS-domain pair"/>
    <property type="match status" value="1"/>
</dbReference>
<proteinExistence type="predicted"/>
<evidence type="ECO:0000256" key="2">
    <source>
        <dbReference type="ARBA" id="ARBA00022475"/>
    </source>
</evidence>
<feature type="transmembrane region" description="Helical" evidence="11">
    <location>
        <begin position="103"/>
        <end position="126"/>
    </location>
</feature>
<feature type="domain" description="CBS" evidence="12">
    <location>
        <begin position="223"/>
        <end position="288"/>
    </location>
</feature>
<dbReference type="PANTHER" id="PTHR43099">
    <property type="entry name" value="UPF0053 PROTEIN YRKA"/>
    <property type="match status" value="1"/>
</dbReference>